<dbReference type="SMART" id="SM00198">
    <property type="entry name" value="SCP"/>
    <property type="match status" value="1"/>
</dbReference>
<organism evidence="3 4">
    <name type="scientific">Chenopodium quinoa</name>
    <name type="common">Quinoa</name>
    <dbReference type="NCBI Taxonomy" id="63459"/>
    <lineage>
        <taxon>Eukaryota</taxon>
        <taxon>Viridiplantae</taxon>
        <taxon>Streptophyta</taxon>
        <taxon>Embryophyta</taxon>
        <taxon>Tracheophyta</taxon>
        <taxon>Spermatophyta</taxon>
        <taxon>Magnoliopsida</taxon>
        <taxon>eudicotyledons</taxon>
        <taxon>Gunneridae</taxon>
        <taxon>Pentapetalae</taxon>
        <taxon>Caryophyllales</taxon>
        <taxon>Chenopodiaceae</taxon>
        <taxon>Chenopodioideae</taxon>
        <taxon>Atripliceae</taxon>
        <taxon>Chenopodium</taxon>
    </lineage>
</organism>
<dbReference type="Gene3D" id="3.40.33.10">
    <property type="entry name" value="CAP"/>
    <property type="match status" value="1"/>
</dbReference>
<dbReference type="PRINTS" id="PR00837">
    <property type="entry name" value="V5TPXLIKE"/>
</dbReference>
<dbReference type="PANTHER" id="PTHR10334">
    <property type="entry name" value="CYSTEINE-RICH SECRETORY PROTEIN-RELATED"/>
    <property type="match status" value="1"/>
</dbReference>
<evidence type="ECO:0000313" key="4">
    <source>
        <dbReference type="Proteomes" id="UP000596660"/>
    </source>
</evidence>
<evidence type="ECO:0000259" key="2">
    <source>
        <dbReference type="SMART" id="SM00198"/>
    </source>
</evidence>
<dbReference type="AlphaFoldDB" id="A0A803MC49"/>
<dbReference type="InterPro" id="IPR035940">
    <property type="entry name" value="CAP_sf"/>
</dbReference>
<evidence type="ECO:0000256" key="1">
    <source>
        <dbReference type="SAM" id="Phobius"/>
    </source>
</evidence>
<dbReference type="Gramene" id="AUR62027042-RA">
    <property type="protein sequence ID" value="AUR62027042-RA:cds"/>
    <property type="gene ID" value="AUR62027042"/>
</dbReference>
<name>A0A803MC49_CHEQI</name>
<dbReference type="SUPFAM" id="SSF55797">
    <property type="entry name" value="PR-1-like"/>
    <property type="match status" value="1"/>
</dbReference>
<accession>A0A803MC49</accession>
<dbReference type="InterPro" id="IPR001283">
    <property type="entry name" value="CRISP-related"/>
</dbReference>
<sequence length="91" mass="10132">MSSRGPYGENTASGYGAFTTVDAVNQWVGEKENYDHRLNDCVNGTECKHYKQVVWKNSLYLGCASIIFGAGWPFVVCEYDPPGNVNGTWPY</sequence>
<dbReference type="OMA" id="REPYGEN"/>
<evidence type="ECO:0000313" key="3">
    <source>
        <dbReference type="EnsemblPlants" id="AUR62027042-RA:cds"/>
    </source>
</evidence>
<keyword evidence="4" id="KW-1185">Reference proteome</keyword>
<keyword evidence="1" id="KW-0472">Membrane</keyword>
<reference evidence="3" key="2">
    <citation type="submission" date="2021-03" db="UniProtKB">
        <authorList>
            <consortium name="EnsemblPlants"/>
        </authorList>
    </citation>
    <scope>IDENTIFICATION</scope>
</reference>
<keyword evidence="1" id="KW-1133">Transmembrane helix</keyword>
<feature type="domain" description="SCP" evidence="2">
    <location>
        <begin position="1"/>
        <end position="87"/>
    </location>
</feature>
<dbReference type="InterPro" id="IPR014044">
    <property type="entry name" value="CAP_dom"/>
</dbReference>
<keyword evidence="1" id="KW-0812">Transmembrane</keyword>
<reference evidence="3" key="1">
    <citation type="journal article" date="2017" name="Nature">
        <title>The genome of Chenopodium quinoa.</title>
        <authorList>
            <person name="Jarvis D.E."/>
            <person name="Ho Y.S."/>
            <person name="Lightfoot D.J."/>
            <person name="Schmoeckel S.M."/>
            <person name="Li B."/>
            <person name="Borm T.J.A."/>
            <person name="Ohyanagi H."/>
            <person name="Mineta K."/>
            <person name="Michell C.T."/>
            <person name="Saber N."/>
            <person name="Kharbatia N.M."/>
            <person name="Rupper R.R."/>
            <person name="Sharp A.R."/>
            <person name="Dally N."/>
            <person name="Boughton B.A."/>
            <person name="Woo Y.H."/>
            <person name="Gao G."/>
            <person name="Schijlen E.G.W.M."/>
            <person name="Guo X."/>
            <person name="Momin A.A."/>
            <person name="Negrao S."/>
            <person name="Al-Babili S."/>
            <person name="Gehring C."/>
            <person name="Roessner U."/>
            <person name="Jung C."/>
            <person name="Murphy K."/>
            <person name="Arold S.T."/>
            <person name="Gojobori T."/>
            <person name="van der Linden C.G."/>
            <person name="van Loo E.N."/>
            <person name="Jellen E.N."/>
            <person name="Maughan P.J."/>
            <person name="Tester M."/>
        </authorList>
    </citation>
    <scope>NUCLEOTIDE SEQUENCE [LARGE SCALE GENOMIC DNA]</scope>
    <source>
        <strain evidence="3">cv. PI 614886</strain>
    </source>
</reference>
<proteinExistence type="predicted"/>
<dbReference type="Proteomes" id="UP000596660">
    <property type="component" value="Unplaced"/>
</dbReference>
<dbReference type="EnsemblPlants" id="AUR62027042-RA">
    <property type="protein sequence ID" value="AUR62027042-RA:cds"/>
    <property type="gene ID" value="AUR62027042"/>
</dbReference>
<protein>
    <recommendedName>
        <fullName evidence="2">SCP domain-containing protein</fullName>
    </recommendedName>
</protein>
<feature type="transmembrane region" description="Helical" evidence="1">
    <location>
        <begin position="58"/>
        <end position="75"/>
    </location>
</feature>
<dbReference type="Pfam" id="PF00188">
    <property type="entry name" value="CAP"/>
    <property type="match status" value="1"/>
</dbReference>